<name>W9VTK3_9GAMM</name>
<dbReference type="RefSeq" id="WP_043756466.1">
    <property type="nucleotide sequence ID" value="NZ_AONC01000061.1"/>
</dbReference>
<evidence type="ECO:0000313" key="2">
    <source>
        <dbReference type="EMBL" id="EXJ13725.1"/>
    </source>
</evidence>
<keyword evidence="1" id="KW-0472">Membrane</keyword>
<dbReference type="AlphaFoldDB" id="W9VTK3"/>
<comment type="caution">
    <text evidence="2">The sequence shown here is derived from an EMBL/GenBank/DDBJ whole genome shotgun (WGS) entry which is preliminary data.</text>
</comment>
<sequence length="85" mass="9490">MLNLCPKCNHSLWPFVVISLITILIGFLTWLMLGLSPLGPLARLGIASAMFLVVGGTLLHYVLSCLRRHCRHQHDATARRREVLG</sequence>
<dbReference type="eggNOG" id="ENOG503381U">
    <property type="taxonomic scope" value="Bacteria"/>
</dbReference>
<keyword evidence="1" id="KW-1133">Transmembrane helix</keyword>
<dbReference type="Proteomes" id="UP000019460">
    <property type="component" value="Unassembled WGS sequence"/>
</dbReference>
<evidence type="ECO:0000256" key="1">
    <source>
        <dbReference type="SAM" id="Phobius"/>
    </source>
</evidence>
<organism evidence="2 3">
    <name type="scientific">Imhoffiella purpurea</name>
    <dbReference type="NCBI Taxonomy" id="1249627"/>
    <lineage>
        <taxon>Bacteria</taxon>
        <taxon>Pseudomonadati</taxon>
        <taxon>Pseudomonadota</taxon>
        <taxon>Gammaproteobacteria</taxon>
        <taxon>Chromatiales</taxon>
        <taxon>Chromatiaceae</taxon>
        <taxon>Imhoffiella</taxon>
    </lineage>
</organism>
<gene>
    <name evidence="2" type="ORF">D779_3480</name>
</gene>
<proteinExistence type="predicted"/>
<dbReference type="EMBL" id="AONC01000061">
    <property type="protein sequence ID" value="EXJ13725.1"/>
    <property type="molecule type" value="Genomic_DNA"/>
</dbReference>
<protein>
    <submittedName>
        <fullName evidence="2">Uncharacterized protein</fullName>
    </submittedName>
</protein>
<reference evidence="2 3" key="1">
    <citation type="submission" date="2012-11" db="EMBL/GenBank/DDBJ databases">
        <title>Genome assembly of Thiorhodococcus sp. AK35.</title>
        <authorList>
            <person name="Nupur N."/>
            <person name="Khatri I."/>
            <person name="Subramanian S."/>
            <person name="Pinnaka A."/>
        </authorList>
    </citation>
    <scope>NUCLEOTIDE SEQUENCE [LARGE SCALE GENOMIC DNA]</scope>
    <source>
        <strain evidence="2 3">AK35</strain>
    </source>
</reference>
<keyword evidence="3" id="KW-1185">Reference proteome</keyword>
<evidence type="ECO:0000313" key="3">
    <source>
        <dbReference type="Proteomes" id="UP000019460"/>
    </source>
</evidence>
<feature type="transmembrane region" description="Helical" evidence="1">
    <location>
        <begin position="41"/>
        <end position="63"/>
    </location>
</feature>
<keyword evidence="1" id="KW-0812">Transmembrane</keyword>
<accession>W9VTK3</accession>
<dbReference type="OrthoDB" id="5771900at2"/>
<feature type="transmembrane region" description="Helical" evidence="1">
    <location>
        <begin position="12"/>
        <end position="35"/>
    </location>
</feature>